<dbReference type="Gene3D" id="3.40.630.30">
    <property type="match status" value="1"/>
</dbReference>
<dbReference type="PANTHER" id="PTHR42791">
    <property type="entry name" value="GNAT FAMILY ACETYLTRANSFERASE"/>
    <property type="match status" value="1"/>
</dbReference>
<reference evidence="2 3" key="1">
    <citation type="submission" date="2015-04" db="EMBL/GenBank/DDBJ databases">
        <authorList>
            <person name="Syromyatnikov M.Y."/>
            <person name="Popov V.N."/>
        </authorList>
    </citation>
    <scope>NUCLEOTIDE SEQUENCE [LARGE SCALE GENOMIC DNA]</scope>
    <source>
        <strain evidence="2">WF-38-12</strain>
    </source>
</reference>
<dbReference type="PANTHER" id="PTHR42791:SF2">
    <property type="entry name" value="N-ACETYLTRANSFERASE DOMAIN-CONTAINING PROTEIN"/>
    <property type="match status" value="1"/>
</dbReference>
<dbReference type="AlphaFoldDB" id="A0A0U1M1G2"/>
<evidence type="ECO:0000313" key="2">
    <source>
        <dbReference type="EMBL" id="CRG89379.1"/>
    </source>
</evidence>
<evidence type="ECO:0000259" key="1">
    <source>
        <dbReference type="PROSITE" id="PS51186"/>
    </source>
</evidence>
<dbReference type="InterPro" id="IPR000182">
    <property type="entry name" value="GNAT_dom"/>
</dbReference>
<dbReference type="Proteomes" id="UP000054383">
    <property type="component" value="Unassembled WGS sequence"/>
</dbReference>
<dbReference type="SUPFAM" id="SSF55729">
    <property type="entry name" value="Acyl-CoA N-acyltransferases (Nat)"/>
    <property type="match status" value="1"/>
</dbReference>
<organism evidence="2 3">
    <name type="scientific">Talaromyces islandicus</name>
    <name type="common">Penicillium islandicum</name>
    <dbReference type="NCBI Taxonomy" id="28573"/>
    <lineage>
        <taxon>Eukaryota</taxon>
        <taxon>Fungi</taxon>
        <taxon>Dikarya</taxon>
        <taxon>Ascomycota</taxon>
        <taxon>Pezizomycotina</taxon>
        <taxon>Eurotiomycetes</taxon>
        <taxon>Eurotiomycetidae</taxon>
        <taxon>Eurotiales</taxon>
        <taxon>Trichocomaceae</taxon>
        <taxon>Talaromyces</taxon>
        <taxon>Talaromyces sect. Islandici</taxon>
    </lineage>
</organism>
<feature type="domain" description="N-acetyltransferase" evidence="1">
    <location>
        <begin position="101"/>
        <end position="236"/>
    </location>
</feature>
<evidence type="ECO:0000313" key="3">
    <source>
        <dbReference type="Proteomes" id="UP000054383"/>
    </source>
</evidence>
<dbReference type="EMBL" id="CVMT01000006">
    <property type="protein sequence ID" value="CRG89379.1"/>
    <property type="molecule type" value="Genomic_DNA"/>
</dbReference>
<dbReference type="PROSITE" id="PS51186">
    <property type="entry name" value="GNAT"/>
    <property type="match status" value="1"/>
</dbReference>
<dbReference type="OMA" id="NATERTW"/>
<name>A0A0U1M1G2_TALIS</name>
<dbReference type="CDD" id="cd04301">
    <property type="entry name" value="NAT_SF"/>
    <property type="match status" value="1"/>
</dbReference>
<dbReference type="InterPro" id="IPR016181">
    <property type="entry name" value="Acyl_CoA_acyltransferase"/>
</dbReference>
<dbReference type="GO" id="GO:0016747">
    <property type="term" value="F:acyltransferase activity, transferring groups other than amino-acyl groups"/>
    <property type="evidence" value="ECO:0007669"/>
    <property type="project" value="InterPro"/>
</dbReference>
<proteinExistence type="predicted"/>
<dbReference type="OrthoDB" id="2744543at2759"/>
<dbReference type="Pfam" id="PF13508">
    <property type="entry name" value="Acetyltransf_7"/>
    <property type="match status" value="1"/>
</dbReference>
<gene>
    <name evidence="2" type="ORF">PISL3812_06415</name>
</gene>
<keyword evidence="3" id="KW-1185">Reference proteome</keyword>
<dbReference type="STRING" id="28573.A0A0U1M1G2"/>
<dbReference type="InterPro" id="IPR052523">
    <property type="entry name" value="Trichothecene_AcTrans"/>
</dbReference>
<sequence length="246" mass="27499">MAITISPVRIADVRASFVVSERALARTSQVMYEMPLTEETRDIHAAHRTKKMLEAEVASANRGNNGQEEPTEKAFSFKAVDTETGEIVGVSRWTIFYQDEPVTKTLEEEAMQAMLPALPQVRTKALYAFRMCLERIGRKSVALPPLKEGEDLNSVKMRSKRVYLDVLAVDPSHQGQGIGKALLQWGLDEADRLGLITFLESTREGRPLYEKYGFEPTTVDTLELAPFGLEGSLTHTGMVRQPKTKN</sequence>
<accession>A0A0U1M1G2</accession>
<protein>
    <recommendedName>
        <fullName evidence="1">N-acetyltransferase domain-containing protein</fullName>
    </recommendedName>
</protein>